<feature type="compositionally biased region" description="Polar residues" evidence="1">
    <location>
        <begin position="80"/>
        <end position="93"/>
    </location>
</feature>
<feature type="compositionally biased region" description="Low complexity" evidence="1">
    <location>
        <begin position="232"/>
        <end position="249"/>
    </location>
</feature>
<keyword evidence="3" id="KW-1185">Reference proteome</keyword>
<protein>
    <submittedName>
        <fullName evidence="2">Uncharacterized protein</fullName>
    </submittedName>
</protein>
<dbReference type="EMBL" id="JAEHOE010000124">
    <property type="protein sequence ID" value="KAG2485715.1"/>
    <property type="molecule type" value="Genomic_DNA"/>
</dbReference>
<feature type="compositionally biased region" description="Low complexity" evidence="1">
    <location>
        <begin position="54"/>
        <end position="72"/>
    </location>
</feature>
<feature type="compositionally biased region" description="Low complexity" evidence="1">
    <location>
        <begin position="507"/>
        <end position="516"/>
    </location>
</feature>
<sequence>MAPSTGREADVVVITAEQLMASEHVKRRKLARLERLLRSFGPTVGGNGGTAPHASGGKASAAAAQINGNAAQRPPPPPSSGSALWQHFQQHQPYPQAGASGAGDHRLGSPTEPLDGPGAARAEPLAAVSQAAAGAPPSPSGPAALHMRAVAAARSRTTAPSPQPRSPAPPLAAGPGSRPRATAPQPQRSADGAGPGPSSLHLQAVQRALAAAAARQHQRAPSRASDVTATEAVAPAGGYAPSAPAQRALRPPRPWQAPAPAPDAEAAAALSAEALAAAAARTRGSTRVVRLKGGSGAWAARRRSLALAPPPFDPEPTDLAAAAAVLGALEPAAQELAPLDEGQAAGALGSSQAAGALAETVPKAVAQEEATVVPAAGLASGPVADAPLLGAAAAEAAVEAAAPAGVDARESVAAPAPLRAGITGDAEHSIAPGVGAAASVAAGVAPAAASQAGAGAVQGSAEAPVQTASGSAGLHAEDRAAQGTPASPAAETPVPAKGPTMAPPLAPSQAASAQASGPRLSQTTEGSLGPSAPLVRSQDELHALGLAPAPPASIDVPLWMPPAPAQTPGVALRPRPARKEPTEPEASTTSPMSAAVAPAPAPAAELAIKPPPAVKPLPLSAPPTAPPATLAAPRVPSGSRSSAFRGIFANALPPPPPLPLPLAVVRAATAAAGGSAAQSLPAFGSADQRRKAAAVAAGTMGSSRDLNVALFSAPSWVHVAQLVHRWAGLMNGVAVSTALKAMARCSEAKMLDPARPESSPLLDTLRHLCFQVEHHLPDMGPREISGVLWALAKLGFELPPHLAAALLDSFAEQLGRANNLDLSQVAWAMRELGLGDAAPRGLVEAMWGRLQVIVEADPSRSCARSFVVGLGAVSRMGLRLDSEELLAAERTLSRLAPLLSGQDLANVFAALARMAVGEPNRPNGTGANGSGGGGRGALLPQAETLRMLLAHIAPKVNSLRGDEAVSVLQALARLRFMAPAPLLDGLMRQVAAQRSGLPPFALALSLWSAGRLPGGRRPPPGWLDAMLETVDRRLPEFQPSCVCTALYGIACLRVSLHPDLAVSVLARAEDSIPHFSAQEVTNVAWSVAHLPPDCVPSPGSSFWAVLAERVGELGLGSFTPQGLTNLLWALAYLTTTRSAARKRLRLLMSSTGVRLPPPKPTAATAAFLSAAGGEDELRTALRRALPYMNEQEMCLSVWALQRLRINPGAEWLEQLGMRALPVLPRLKTPEITALVHALSLMTMIVVQPVPYTPAMELVSALEDEVVQNRLLHTRDPQAVAGLLSRVQHMKSLHARQHRIASTFARHELGKATAKRARAERHQLELAGRRARASAKAAAKAAAAALQAKWRGRRPASGAAGSGGGAVTTLASGGISGAGRGAGAPAGGEGGAQVQVQVGARPGALQAGAQLGGREPGAQGRRGHKRGGMRRSDGRGSSRGQSKATGAAAGQQTSV</sequence>
<dbReference type="PANTHER" id="PTHR13361">
    <property type="entry name" value="WW DOMAIN-BINDING PROTEIN 11"/>
    <property type="match status" value="1"/>
</dbReference>
<dbReference type="PANTHER" id="PTHR13361:SF1">
    <property type="entry name" value="WW DOMAIN-BINDING PROTEIN 11"/>
    <property type="match status" value="1"/>
</dbReference>
<accession>A0A835XLN2</accession>
<evidence type="ECO:0000313" key="3">
    <source>
        <dbReference type="Proteomes" id="UP000612055"/>
    </source>
</evidence>
<comment type="caution">
    <text evidence="2">The sequence shown here is derived from an EMBL/GenBank/DDBJ whole genome shotgun (WGS) entry which is preliminary data.</text>
</comment>
<proteinExistence type="predicted"/>
<organism evidence="2 3">
    <name type="scientific">Edaphochlamys debaryana</name>
    <dbReference type="NCBI Taxonomy" id="47281"/>
    <lineage>
        <taxon>Eukaryota</taxon>
        <taxon>Viridiplantae</taxon>
        <taxon>Chlorophyta</taxon>
        <taxon>core chlorophytes</taxon>
        <taxon>Chlorophyceae</taxon>
        <taxon>CS clade</taxon>
        <taxon>Chlamydomonadales</taxon>
        <taxon>Chlamydomonadales incertae sedis</taxon>
        <taxon>Edaphochlamys</taxon>
    </lineage>
</organism>
<reference evidence="2" key="1">
    <citation type="journal article" date="2020" name="bioRxiv">
        <title>Comparative genomics of Chlamydomonas.</title>
        <authorList>
            <person name="Craig R.J."/>
            <person name="Hasan A.R."/>
            <person name="Ness R.W."/>
            <person name="Keightley P.D."/>
        </authorList>
    </citation>
    <scope>NUCLEOTIDE SEQUENCE</scope>
    <source>
        <strain evidence="2">CCAP 11/70</strain>
    </source>
</reference>
<evidence type="ECO:0000256" key="1">
    <source>
        <dbReference type="SAM" id="MobiDB-lite"/>
    </source>
</evidence>
<feature type="compositionally biased region" description="Low complexity" evidence="1">
    <location>
        <begin position="124"/>
        <end position="160"/>
    </location>
</feature>
<feature type="region of interest" description="Disordered" evidence="1">
    <location>
        <begin position="40"/>
        <end position="264"/>
    </location>
</feature>
<gene>
    <name evidence="2" type="ORF">HYH03_015599</name>
</gene>
<feature type="region of interest" description="Disordered" evidence="1">
    <location>
        <begin position="1406"/>
        <end position="1454"/>
    </location>
</feature>
<feature type="region of interest" description="Disordered" evidence="1">
    <location>
        <begin position="565"/>
        <end position="594"/>
    </location>
</feature>
<dbReference type="OrthoDB" id="548686at2759"/>
<feature type="compositionally biased region" description="Pro residues" evidence="1">
    <location>
        <begin position="161"/>
        <end position="172"/>
    </location>
</feature>
<feature type="compositionally biased region" description="Pro residues" evidence="1">
    <location>
        <begin position="251"/>
        <end position="261"/>
    </location>
</feature>
<name>A0A835XLN2_9CHLO</name>
<evidence type="ECO:0000313" key="2">
    <source>
        <dbReference type="EMBL" id="KAG2485715.1"/>
    </source>
</evidence>
<dbReference type="Proteomes" id="UP000612055">
    <property type="component" value="Unassembled WGS sequence"/>
</dbReference>
<feature type="region of interest" description="Disordered" evidence="1">
    <location>
        <begin position="466"/>
        <end position="533"/>
    </location>
</feature>
<feature type="compositionally biased region" description="Low complexity" evidence="1">
    <location>
        <begin position="203"/>
        <end position="224"/>
    </location>
</feature>
<dbReference type="GO" id="GO:0005681">
    <property type="term" value="C:spliceosomal complex"/>
    <property type="evidence" value="ECO:0007669"/>
    <property type="project" value="TreeGrafter"/>
</dbReference>